<proteinExistence type="predicted"/>
<keyword evidence="2" id="KW-1185">Reference proteome</keyword>
<dbReference type="RefSeq" id="WP_149755934.1">
    <property type="nucleotide sequence ID" value="NZ_FOMS01000006.1"/>
</dbReference>
<evidence type="ECO:0000313" key="1">
    <source>
        <dbReference type="EMBL" id="SFE09511.1"/>
    </source>
</evidence>
<dbReference type="AlphaFoldDB" id="A0A1I1XQG6"/>
<sequence length="288" mass="32092">MTGSIIDLWDLSTFDAALLARLGEQRALLIDYYRTSRTNFLAREASDRRGPPPSNPYAGDYLAFVEDLATDMAERTIRAWHYTRLTDHEIGIIRAEGICPATLETVQQRIAGLVASGDLAAEEAQFFFDSSPFHDDEFGGRNGKFWMVSHPLPRDDGGVTSLLAHWGGESVYFNHHEGDAIDKLSSIGRARVLEIAVPLHVTRHVYDAARSVTQHYGRSLGCHTDWGMFDLYAAFPLSPDAVLRVHSDGETDFGLLGRSYPQTFKPREEMDRVPLHPGMNAVCSRNAP</sequence>
<gene>
    <name evidence="1" type="ORF">SAMN04515678_10695</name>
</gene>
<evidence type="ECO:0000313" key="2">
    <source>
        <dbReference type="Proteomes" id="UP000325289"/>
    </source>
</evidence>
<dbReference type="OrthoDB" id="9801870at2"/>
<name>A0A1I1XQG6_9RHOB</name>
<organism evidence="1 2">
    <name type="scientific">Roseivivax sediminis</name>
    <dbReference type="NCBI Taxonomy" id="936889"/>
    <lineage>
        <taxon>Bacteria</taxon>
        <taxon>Pseudomonadati</taxon>
        <taxon>Pseudomonadota</taxon>
        <taxon>Alphaproteobacteria</taxon>
        <taxon>Rhodobacterales</taxon>
        <taxon>Roseobacteraceae</taxon>
        <taxon>Roseivivax</taxon>
    </lineage>
</organism>
<dbReference type="Proteomes" id="UP000325289">
    <property type="component" value="Unassembled WGS sequence"/>
</dbReference>
<reference evidence="1 2" key="1">
    <citation type="submission" date="2016-10" db="EMBL/GenBank/DDBJ databases">
        <authorList>
            <person name="Varghese N."/>
            <person name="Submissions S."/>
        </authorList>
    </citation>
    <scope>NUCLEOTIDE SEQUENCE [LARGE SCALE GENOMIC DNA]</scope>
    <source>
        <strain evidence="2">YIM D21,KCTC 23444,ACCC 10710</strain>
    </source>
</reference>
<dbReference type="EMBL" id="FOMS01000006">
    <property type="protein sequence ID" value="SFE09511.1"/>
    <property type="molecule type" value="Genomic_DNA"/>
</dbReference>
<accession>A0A1I1XQG6</accession>
<protein>
    <submittedName>
        <fullName evidence="1">Uncharacterized protein</fullName>
    </submittedName>
</protein>